<protein>
    <submittedName>
        <fullName evidence="1">Uncharacterized protein</fullName>
    </submittedName>
</protein>
<reference evidence="1" key="2">
    <citation type="submission" date="2020-05" db="UniProtKB">
        <authorList>
            <consortium name="EnsemblMetazoa"/>
        </authorList>
    </citation>
    <scope>IDENTIFICATION</scope>
    <source>
        <strain evidence="1">FAR1</strain>
    </source>
</reference>
<reference evidence="2" key="1">
    <citation type="submission" date="2014-01" db="EMBL/GenBank/DDBJ databases">
        <title>The Genome Sequence of Anopheles farauti FAR1 (V2).</title>
        <authorList>
            <consortium name="The Broad Institute Genomics Platform"/>
            <person name="Neafsey D.E."/>
            <person name="Besansky N."/>
            <person name="Howell P."/>
            <person name="Walton C."/>
            <person name="Young S.K."/>
            <person name="Zeng Q."/>
            <person name="Gargeya S."/>
            <person name="Fitzgerald M."/>
            <person name="Haas B."/>
            <person name="Abouelleil A."/>
            <person name="Allen A.W."/>
            <person name="Alvarado L."/>
            <person name="Arachchi H.M."/>
            <person name="Berlin A.M."/>
            <person name="Chapman S.B."/>
            <person name="Gainer-Dewar J."/>
            <person name="Goldberg J."/>
            <person name="Griggs A."/>
            <person name="Gujja S."/>
            <person name="Hansen M."/>
            <person name="Howarth C."/>
            <person name="Imamovic A."/>
            <person name="Ireland A."/>
            <person name="Larimer J."/>
            <person name="McCowan C."/>
            <person name="Murphy C."/>
            <person name="Pearson M."/>
            <person name="Poon T.W."/>
            <person name="Priest M."/>
            <person name="Roberts A."/>
            <person name="Saif S."/>
            <person name="Shea T."/>
            <person name="Sisk P."/>
            <person name="Sykes S."/>
            <person name="Wortman J."/>
            <person name="Nusbaum C."/>
            <person name="Birren B."/>
        </authorList>
    </citation>
    <scope>NUCLEOTIDE SEQUENCE [LARGE SCALE GENOMIC DNA]</scope>
    <source>
        <strain evidence="2">FAR1</strain>
    </source>
</reference>
<name>A0A182PZU6_9DIPT</name>
<dbReference type="EnsemblMetazoa" id="AFAF000265-RA">
    <property type="protein sequence ID" value="AFAF000265-PA"/>
    <property type="gene ID" value="AFAF000265"/>
</dbReference>
<dbReference type="AlphaFoldDB" id="A0A182PZU6"/>
<organism evidence="1 2">
    <name type="scientific">Anopheles farauti</name>
    <dbReference type="NCBI Taxonomy" id="69004"/>
    <lineage>
        <taxon>Eukaryota</taxon>
        <taxon>Metazoa</taxon>
        <taxon>Ecdysozoa</taxon>
        <taxon>Arthropoda</taxon>
        <taxon>Hexapoda</taxon>
        <taxon>Insecta</taxon>
        <taxon>Pterygota</taxon>
        <taxon>Neoptera</taxon>
        <taxon>Endopterygota</taxon>
        <taxon>Diptera</taxon>
        <taxon>Nematocera</taxon>
        <taxon>Culicoidea</taxon>
        <taxon>Culicidae</taxon>
        <taxon>Anophelinae</taxon>
        <taxon>Anopheles</taxon>
    </lineage>
</organism>
<accession>A0A182PZU6</accession>
<evidence type="ECO:0000313" key="2">
    <source>
        <dbReference type="Proteomes" id="UP000075886"/>
    </source>
</evidence>
<proteinExistence type="predicted"/>
<sequence>MLKQSSLVYKEMMCFFMSWRLLMLKHERSWILRLAPVPSHPLPFFVNDCLNFFSLSKYSSRANFSGKSPYTTKYFFLFVFNLRWYPCRTTFSDSGMTSDDPRPVPDDPPILLAEATVEPVELEEVFTPPDATVLAIVAESSVPAAAGSVECAAAEAAVAEDADDCIIFERENGFVQSHLQF</sequence>
<keyword evidence="2" id="KW-1185">Reference proteome</keyword>
<dbReference type="Proteomes" id="UP000075886">
    <property type="component" value="Unassembled WGS sequence"/>
</dbReference>
<dbReference type="VEuPathDB" id="VectorBase:AFAF000265"/>
<dbReference type="EMBL" id="AXCN02002092">
    <property type="status" value="NOT_ANNOTATED_CDS"/>
    <property type="molecule type" value="Genomic_DNA"/>
</dbReference>
<evidence type="ECO:0000313" key="1">
    <source>
        <dbReference type="EnsemblMetazoa" id="AFAF000265-PA"/>
    </source>
</evidence>